<dbReference type="RefSeq" id="WP_379809190.1">
    <property type="nucleotide sequence ID" value="NZ_JBHUOL010000022.1"/>
</dbReference>
<dbReference type="PROSITE" id="PS51257">
    <property type="entry name" value="PROKAR_LIPOPROTEIN"/>
    <property type="match status" value="1"/>
</dbReference>
<sequence length="255" mass="28898">MKKIVLALFLGTLLVGCKIHETFIITDSEEVNLRYGFDFSPMLKLGTKDKDKKANQKVIDTVLDFKTLLVEHKDSISKLPDSIKAKLEFLSGFDIRLNVDESKDIFLYEMGINISSVAAISKDMSPFKSIDALSKTDKNLALGSSQVGSDSENIEASYSYTDKFFIKTVTSKDKSKKKSKKASKKEKLGDDEFSKQISAALKECSYVMKYTFPKEIKNVSLKGAKISDDRKTFTYEVFLEEMDEQKDLEFKVEFK</sequence>
<dbReference type="Proteomes" id="UP001597549">
    <property type="component" value="Unassembled WGS sequence"/>
</dbReference>
<dbReference type="EMBL" id="JBHUOL010000022">
    <property type="protein sequence ID" value="MFD2910069.1"/>
    <property type="molecule type" value="Genomic_DNA"/>
</dbReference>
<evidence type="ECO:0000313" key="2">
    <source>
        <dbReference type="Proteomes" id="UP001597549"/>
    </source>
</evidence>
<gene>
    <name evidence="1" type="ORF">ACFSX9_15150</name>
</gene>
<keyword evidence="2" id="KW-1185">Reference proteome</keyword>
<reference evidence="2" key="1">
    <citation type="journal article" date="2019" name="Int. J. Syst. Evol. Microbiol.">
        <title>The Global Catalogue of Microorganisms (GCM) 10K type strain sequencing project: providing services to taxonomists for standard genome sequencing and annotation.</title>
        <authorList>
            <consortium name="The Broad Institute Genomics Platform"/>
            <consortium name="The Broad Institute Genome Sequencing Center for Infectious Disease"/>
            <person name="Wu L."/>
            <person name="Ma J."/>
        </authorList>
    </citation>
    <scope>NUCLEOTIDE SEQUENCE [LARGE SCALE GENOMIC DNA]</scope>
    <source>
        <strain evidence="2">KCTC 52644</strain>
    </source>
</reference>
<comment type="caution">
    <text evidence="1">The sequence shown here is derived from an EMBL/GenBank/DDBJ whole genome shotgun (WGS) entry which is preliminary data.</text>
</comment>
<protein>
    <recommendedName>
        <fullName evidence="3">Lipoprotein</fullName>
    </recommendedName>
</protein>
<organism evidence="1 2">
    <name type="scientific">Flavobacterium ardleyense</name>
    <dbReference type="NCBI Taxonomy" id="2038737"/>
    <lineage>
        <taxon>Bacteria</taxon>
        <taxon>Pseudomonadati</taxon>
        <taxon>Bacteroidota</taxon>
        <taxon>Flavobacteriia</taxon>
        <taxon>Flavobacteriales</taxon>
        <taxon>Flavobacteriaceae</taxon>
        <taxon>Flavobacterium</taxon>
    </lineage>
</organism>
<accession>A0ABW5ZAZ1</accession>
<evidence type="ECO:0008006" key="3">
    <source>
        <dbReference type="Google" id="ProtNLM"/>
    </source>
</evidence>
<evidence type="ECO:0000313" key="1">
    <source>
        <dbReference type="EMBL" id="MFD2910069.1"/>
    </source>
</evidence>
<proteinExistence type="predicted"/>
<name>A0ABW5ZAZ1_9FLAO</name>